<dbReference type="SMART" id="SM00306">
    <property type="entry name" value="HintN"/>
    <property type="match status" value="1"/>
</dbReference>
<dbReference type="PROSITE" id="PS50817">
    <property type="entry name" value="INTEIN_N_TER"/>
    <property type="match status" value="1"/>
</dbReference>
<dbReference type="SUPFAM" id="SSF51294">
    <property type="entry name" value="Hedgehog/intein (Hint) domain"/>
    <property type="match status" value="1"/>
</dbReference>
<dbReference type="OrthoDB" id="7822067at2"/>
<evidence type="ECO:0000259" key="2">
    <source>
        <dbReference type="SMART" id="SM00306"/>
    </source>
</evidence>
<evidence type="ECO:0000313" key="4">
    <source>
        <dbReference type="Proteomes" id="UP000190044"/>
    </source>
</evidence>
<organism evidence="3 4">
    <name type="scientific">Sphingopyxis flava</name>
    <dbReference type="NCBI Taxonomy" id="1507287"/>
    <lineage>
        <taxon>Bacteria</taxon>
        <taxon>Pseudomonadati</taxon>
        <taxon>Pseudomonadota</taxon>
        <taxon>Alphaproteobacteria</taxon>
        <taxon>Sphingomonadales</taxon>
        <taxon>Sphingomonadaceae</taxon>
        <taxon>Sphingopyxis</taxon>
    </lineage>
</organism>
<dbReference type="InterPro" id="IPR006141">
    <property type="entry name" value="Intein_N"/>
</dbReference>
<dbReference type="InterPro" id="IPR003587">
    <property type="entry name" value="Hint_dom_N"/>
</dbReference>
<accession>A0A1T4ZWX5</accession>
<dbReference type="AlphaFoldDB" id="A0A1T4ZWX5"/>
<dbReference type="GO" id="GO:0016539">
    <property type="term" value="P:intein-mediated protein splicing"/>
    <property type="evidence" value="ECO:0007669"/>
    <property type="project" value="InterPro"/>
</dbReference>
<sequence length="737" mass="77789">MSKPLKIIGTVAGVVALVAGTIATAGIGTAAFAAAAGTVASAASIASGIAMLGSQALAKPPPARGSVTQLIVDANAPQPYAMGGTHFAGVLRHRAGYGGTVDKVPNPYLFDAVVYSGGGPVQSISPRVDFAAVSSWYTGFLYTDTQLGACPESSALSPQWAGTPGWSSSHKLSGQAAIGWSYRFDKKGKKFANGLPVTGAYIEGVKVYDPRQDSTFPGGSGSCRLGDEGTYVYSTNPALHAGTYAYGRYQNGKRTFGIGLPADGIDWAVVAAWANVCEANGWTISGVCFEPGDRSQNLIDICAAGSGEPVPGGVLSFKFDAPAVALDTITEEDIADGNMSVVAMQSYRDRLNTIIPKYRSADHNWELTQADAVTVSEYVTEDGEERSAEWPFNFVKDVDQAAQLAAYRLVNGRELHPIELPCMPRLRAYRPGECLHLDLPQLGLDTDAIILNREIDPATMTVKLTLIGETPAKHAYALGETGVAPPTPALGQTPQERDETSAGARRGAAYRFASKTINYPLSSDEDSISIAAFSGVLSNAVPISLPADTIPYLDSSTTYGVFWDLEAEEYLATEWPSEDEMGSSDYVFLGYQNTAGEGGVYPEPDPPPPGNCVADDTPILLADGTSIPAADLVPGTVLRTRHETTMAWGEWPVLAVSFADEPVYACEFEGEDGPVIIRATADHRFLINNRWVRASSLGEPDGTARVAKITVAEAHTYISSGVISHNAKAEGPGDGPI</sequence>
<dbReference type="Proteomes" id="UP000190044">
    <property type="component" value="Unassembled WGS sequence"/>
</dbReference>
<dbReference type="CDD" id="cd00081">
    <property type="entry name" value="Hint"/>
    <property type="match status" value="1"/>
</dbReference>
<name>A0A1T4ZWX5_9SPHN</name>
<gene>
    <name evidence="3" type="ORF">SAMN06295937_1001291</name>
</gene>
<evidence type="ECO:0000313" key="3">
    <source>
        <dbReference type="EMBL" id="SKB27274.1"/>
    </source>
</evidence>
<dbReference type="Gene3D" id="2.170.16.10">
    <property type="entry name" value="Hedgehog/Intein (Hint) domain"/>
    <property type="match status" value="1"/>
</dbReference>
<dbReference type="EMBL" id="FUYP01000001">
    <property type="protein sequence ID" value="SKB27274.1"/>
    <property type="molecule type" value="Genomic_DNA"/>
</dbReference>
<dbReference type="InterPro" id="IPR036844">
    <property type="entry name" value="Hint_dom_sf"/>
</dbReference>
<proteinExistence type="predicted"/>
<dbReference type="RefSeq" id="WP_079636893.1">
    <property type="nucleotide sequence ID" value="NZ_FUYP01000001.1"/>
</dbReference>
<reference evidence="4" key="1">
    <citation type="submission" date="2017-02" db="EMBL/GenBank/DDBJ databases">
        <authorList>
            <person name="Varghese N."/>
            <person name="Submissions S."/>
        </authorList>
    </citation>
    <scope>NUCLEOTIDE SEQUENCE [LARGE SCALE GENOMIC DNA]</scope>
    <source>
        <strain evidence="4">R11H</strain>
    </source>
</reference>
<protein>
    <submittedName>
        <fullName evidence="3">Intein C-terminal splicing region/intein N-terminal splicing region</fullName>
    </submittedName>
</protein>
<evidence type="ECO:0000256" key="1">
    <source>
        <dbReference type="SAM" id="MobiDB-lite"/>
    </source>
</evidence>
<keyword evidence="4" id="KW-1185">Reference proteome</keyword>
<feature type="region of interest" description="Disordered" evidence="1">
    <location>
        <begin position="483"/>
        <end position="505"/>
    </location>
</feature>
<feature type="domain" description="Hint" evidence="2">
    <location>
        <begin position="610"/>
        <end position="707"/>
    </location>
</feature>